<protein>
    <submittedName>
        <fullName evidence="2">U3 small nucleolar RNA-associated protein</fullName>
    </submittedName>
</protein>
<dbReference type="Gene3D" id="2.130.10.10">
    <property type="entry name" value="YVTN repeat-like/Quinoprotein amine dehydrogenase"/>
    <property type="match status" value="3"/>
</dbReference>
<gene>
    <name evidence="2" type="primary">UTP4</name>
    <name evidence="2" type="ORF">LTR69_008141</name>
</gene>
<name>A0ABR0J3U5_9EURO</name>
<dbReference type="PANTHER" id="PTHR44163:SF1">
    <property type="entry name" value="U3 SMALL NUCLEOLAR RNA-ASSOCIATED PROTEIN 4 HOMOLOG"/>
    <property type="match status" value="1"/>
</dbReference>
<dbReference type="PANTHER" id="PTHR44163">
    <property type="entry name" value="U3 SMALL NUCLEOLAR RNA-ASSOCIATED PROTEIN 4 HOMOLOG"/>
    <property type="match status" value="1"/>
</dbReference>
<dbReference type="Proteomes" id="UP001345691">
    <property type="component" value="Unassembled WGS sequence"/>
</dbReference>
<feature type="region of interest" description="Disordered" evidence="1">
    <location>
        <begin position="581"/>
        <end position="605"/>
    </location>
</feature>
<feature type="compositionally biased region" description="Polar residues" evidence="1">
    <location>
        <begin position="866"/>
        <end position="883"/>
    </location>
</feature>
<feature type="region of interest" description="Disordered" evidence="1">
    <location>
        <begin position="866"/>
        <end position="887"/>
    </location>
</feature>
<feature type="region of interest" description="Disordered" evidence="1">
    <location>
        <begin position="941"/>
        <end position="965"/>
    </location>
</feature>
<accession>A0ABR0J3U5</accession>
<dbReference type="InterPro" id="IPR046351">
    <property type="entry name" value="UTP4"/>
</dbReference>
<dbReference type="EMBL" id="JAVRRF010000019">
    <property type="protein sequence ID" value="KAK5055766.1"/>
    <property type="molecule type" value="Genomic_DNA"/>
</dbReference>
<feature type="compositionally biased region" description="Acidic residues" evidence="1">
    <location>
        <begin position="594"/>
        <end position="604"/>
    </location>
</feature>
<organism evidence="2 3">
    <name type="scientific">Exophiala sideris</name>
    <dbReference type="NCBI Taxonomy" id="1016849"/>
    <lineage>
        <taxon>Eukaryota</taxon>
        <taxon>Fungi</taxon>
        <taxon>Dikarya</taxon>
        <taxon>Ascomycota</taxon>
        <taxon>Pezizomycotina</taxon>
        <taxon>Eurotiomycetes</taxon>
        <taxon>Chaetothyriomycetidae</taxon>
        <taxon>Chaetothyriales</taxon>
        <taxon>Herpotrichiellaceae</taxon>
        <taxon>Exophiala</taxon>
    </lineage>
</organism>
<dbReference type="SMART" id="SM00320">
    <property type="entry name" value="WD40"/>
    <property type="match status" value="8"/>
</dbReference>
<feature type="compositionally biased region" description="Low complexity" evidence="1">
    <location>
        <begin position="584"/>
        <end position="593"/>
    </location>
</feature>
<sequence>MDIHRCRFVKYAAQSINALAFSHTSCPKEKTPTDVRLAVGRQNGDVEIWNPANGLWVQETILKGRTESTIEHLEWSRDLIVEENAGGSKISHGSQRLFSSSGSKQLLEWDICSGSAKRQVEGNSGDIWCFAAQPQLEHPRDTKDLESGTYSPLLAAGCSNGTVVLFSTEDDDLKYLRPLLAPPAKKPKVLSIAWRDRNTIIAGYEDSTIRVIEVSTRKIIRNMSLGKGADGNDPVVWAVKCLPNGTIVSGDSSGQLKIWNAKNFTLLQTLKSHSADILDLAVNANGDRIFSLGADQRTFSYHHSGSKQLGWVEEYHRRYHRHDVKCAATFESRELSVLVSGGEDCRPIVLPIRKVHSELHRNLSHLPQRSLISASPSSRLFMSWWDNGIMIYQVNKPRNPGEQNFDFDGPTPSSYETLAQLVIQGDENIQDAQMSADGQFIVAATINSVRLFQLRKTQATGRPCLRTRQVELPPAIVRSGARRTGFSPDGKWLYTIRKDNTIALNKVVLSREPKDGPTIHEKTVKLYRVSRKQPISSLGTYPQTITHVAFSSDSRVLAVGDLSGAIDTWVLEGHEDVDYVEAASDNSDNSSDSSSDDDEEEDESPVIHAQKWIRNPSGSQLPQLDSSLLALSFRPSDHPSISNPVDGNRGLHATRHTAHPVAHELPSSNIRLVAITATHQLTEFDVLASRLSDWSRRNPSEYLPHAFTRIKDRVVGCFWDCTDPETHGERLWLYGSSWLLMLDVSQDLQEQNSNPTSTDVSLTKPKVASLGGYEVLDPVESKSPAVTNSHAHKKRKRNTGAGDAIPEYHRPSGMCSTIRKFKNDRADVDMVDMDGADVAEEQDTDMFDDENGDDSLALMRREENTQMQLSTQPPDTNGDSQASKPRPTHWCTFAYRAILGVGVIGPPPTDPADLETRKRGPVEVVIVERDVYDVPKGSRFAGQEWDTHLPGKAPWETRQIPDVDT</sequence>
<keyword evidence="3" id="KW-1185">Reference proteome</keyword>
<dbReference type="InterPro" id="IPR001680">
    <property type="entry name" value="WD40_rpt"/>
</dbReference>
<evidence type="ECO:0000313" key="3">
    <source>
        <dbReference type="Proteomes" id="UP001345691"/>
    </source>
</evidence>
<feature type="region of interest" description="Disordered" evidence="1">
    <location>
        <begin position="782"/>
        <end position="809"/>
    </location>
</feature>
<dbReference type="InterPro" id="IPR011047">
    <property type="entry name" value="Quinoprotein_ADH-like_sf"/>
</dbReference>
<comment type="caution">
    <text evidence="2">The sequence shown here is derived from an EMBL/GenBank/DDBJ whole genome shotgun (WGS) entry which is preliminary data.</text>
</comment>
<evidence type="ECO:0000256" key="1">
    <source>
        <dbReference type="SAM" id="MobiDB-lite"/>
    </source>
</evidence>
<dbReference type="InterPro" id="IPR015943">
    <property type="entry name" value="WD40/YVTN_repeat-like_dom_sf"/>
</dbReference>
<dbReference type="Pfam" id="PF00400">
    <property type="entry name" value="WD40"/>
    <property type="match status" value="1"/>
</dbReference>
<proteinExistence type="predicted"/>
<dbReference type="InterPro" id="IPR036322">
    <property type="entry name" value="WD40_repeat_dom_sf"/>
</dbReference>
<reference evidence="2 3" key="1">
    <citation type="submission" date="2023-08" db="EMBL/GenBank/DDBJ databases">
        <title>Black Yeasts Isolated from many extreme environments.</title>
        <authorList>
            <person name="Coleine C."/>
            <person name="Stajich J.E."/>
            <person name="Selbmann L."/>
        </authorList>
    </citation>
    <scope>NUCLEOTIDE SEQUENCE [LARGE SCALE GENOMIC DNA]</scope>
    <source>
        <strain evidence="2 3">CCFEE 6328</strain>
    </source>
</reference>
<dbReference type="SUPFAM" id="SSF50998">
    <property type="entry name" value="Quinoprotein alcohol dehydrogenase-like"/>
    <property type="match status" value="1"/>
</dbReference>
<dbReference type="SUPFAM" id="SSF50978">
    <property type="entry name" value="WD40 repeat-like"/>
    <property type="match status" value="1"/>
</dbReference>
<evidence type="ECO:0000313" key="2">
    <source>
        <dbReference type="EMBL" id="KAK5055766.1"/>
    </source>
</evidence>